<dbReference type="EMBL" id="JAIWYP010000014">
    <property type="protein sequence ID" value="KAH3708551.1"/>
    <property type="molecule type" value="Genomic_DNA"/>
</dbReference>
<sequence>MVDNNEELYIGTLYMGGGKHPKFVRLPSNAWGSHHRVQVDEGVFFNMTSWIVGHVGADISPIGREVIVKTYLQIYYLYIPDGDYYAHMTSPPVLILYDIELQGEAVCFDSVGSGYYTVSEGTRPALHYYRRSGNSPGIVG</sequence>
<reference evidence="1" key="1">
    <citation type="journal article" date="2019" name="bioRxiv">
        <title>The Genome of the Zebra Mussel, Dreissena polymorpha: A Resource for Invasive Species Research.</title>
        <authorList>
            <person name="McCartney M.A."/>
            <person name="Auch B."/>
            <person name="Kono T."/>
            <person name="Mallez S."/>
            <person name="Zhang Y."/>
            <person name="Obille A."/>
            <person name="Becker A."/>
            <person name="Abrahante J.E."/>
            <person name="Garbe J."/>
            <person name="Badalamenti J.P."/>
            <person name="Herman A."/>
            <person name="Mangelson H."/>
            <person name="Liachko I."/>
            <person name="Sullivan S."/>
            <person name="Sone E.D."/>
            <person name="Koren S."/>
            <person name="Silverstein K.A.T."/>
            <person name="Beckman K.B."/>
            <person name="Gohl D.M."/>
        </authorList>
    </citation>
    <scope>NUCLEOTIDE SEQUENCE</scope>
    <source>
        <strain evidence="1">Duluth1</strain>
        <tissue evidence="1">Whole animal</tissue>
    </source>
</reference>
<evidence type="ECO:0000313" key="1">
    <source>
        <dbReference type="EMBL" id="KAH3708551.1"/>
    </source>
</evidence>
<dbReference type="Proteomes" id="UP000828390">
    <property type="component" value="Unassembled WGS sequence"/>
</dbReference>
<dbReference type="AlphaFoldDB" id="A0A9D3Z0A0"/>
<accession>A0A9D3Z0A0</accession>
<comment type="caution">
    <text evidence="1">The sequence shown here is derived from an EMBL/GenBank/DDBJ whole genome shotgun (WGS) entry which is preliminary data.</text>
</comment>
<gene>
    <name evidence="1" type="ORF">DPMN_068005</name>
</gene>
<proteinExistence type="predicted"/>
<organism evidence="1 2">
    <name type="scientific">Dreissena polymorpha</name>
    <name type="common">Zebra mussel</name>
    <name type="synonym">Mytilus polymorpha</name>
    <dbReference type="NCBI Taxonomy" id="45954"/>
    <lineage>
        <taxon>Eukaryota</taxon>
        <taxon>Metazoa</taxon>
        <taxon>Spiralia</taxon>
        <taxon>Lophotrochozoa</taxon>
        <taxon>Mollusca</taxon>
        <taxon>Bivalvia</taxon>
        <taxon>Autobranchia</taxon>
        <taxon>Heteroconchia</taxon>
        <taxon>Euheterodonta</taxon>
        <taxon>Imparidentia</taxon>
        <taxon>Neoheterodontei</taxon>
        <taxon>Myida</taxon>
        <taxon>Dreissenoidea</taxon>
        <taxon>Dreissenidae</taxon>
        <taxon>Dreissena</taxon>
    </lineage>
</organism>
<name>A0A9D3Z0A0_DREPO</name>
<keyword evidence="2" id="KW-1185">Reference proteome</keyword>
<protein>
    <submittedName>
        <fullName evidence="1">Uncharacterized protein</fullName>
    </submittedName>
</protein>
<dbReference type="OrthoDB" id="6109891at2759"/>
<evidence type="ECO:0000313" key="2">
    <source>
        <dbReference type="Proteomes" id="UP000828390"/>
    </source>
</evidence>
<reference evidence="1" key="2">
    <citation type="submission" date="2020-11" db="EMBL/GenBank/DDBJ databases">
        <authorList>
            <person name="McCartney M.A."/>
            <person name="Auch B."/>
            <person name="Kono T."/>
            <person name="Mallez S."/>
            <person name="Becker A."/>
            <person name="Gohl D.M."/>
            <person name="Silverstein K.A.T."/>
            <person name="Koren S."/>
            <person name="Bechman K.B."/>
            <person name="Herman A."/>
            <person name="Abrahante J.E."/>
            <person name="Garbe J."/>
        </authorList>
    </citation>
    <scope>NUCLEOTIDE SEQUENCE</scope>
    <source>
        <strain evidence="1">Duluth1</strain>
        <tissue evidence="1">Whole animal</tissue>
    </source>
</reference>